<reference evidence="1" key="1">
    <citation type="submission" date="2023-08" db="EMBL/GenBank/DDBJ databases">
        <authorList>
            <person name="Chen Y."/>
            <person name="Shah S."/>
            <person name="Dougan E. K."/>
            <person name="Thang M."/>
            <person name="Chan C."/>
        </authorList>
    </citation>
    <scope>NUCLEOTIDE SEQUENCE</scope>
</reference>
<protein>
    <submittedName>
        <fullName evidence="1">Uncharacterized protein</fullName>
    </submittedName>
</protein>
<dbReference type="AlphaFoldDB" id="A0AA36HPK2"/>
<evidence type="ECO:0000313" key="2">
    <source>
        <dbReference type="Proteomes" id="UP001178507"/>
    </source>
</evidence>
<proteinExistence type="predicted"/>
<dbReference type="Proteomes" id="UP001178507">
    <property type="component" value="Unassembled WGS sequence"/>
</dbReference>
<sequence length="74" mass="8524">MWESVDTASAKREVQEVVMTPFLQRYMAYMVSLGINFEQARGSAMRTLRKHVELLGTSYEAYLQLITHDEAAPR</sequence>
<gene>
    <name evidence="1" type="ORF">EVOR1521_LOCUS2310</name>
</gene>
<name>A0AA36HPK2_9DINO</name>
<comment type="caution">
    <text evidence="1">The sequence shown here is derived from an EMBL/GenBank/DDBJ whole genome shotgun (WGS) entry which is preliminary data.</text>
</comment>
<keyword evidence="2" id="KW-1185">Reference proteome</keyword>
<evidence type="ECO:0000313" key="1">
    <source>
        <dbReference type="EMBL" id="CAJ1372174.1"/>
    </source>
</evidence>
<accession>A0AA36HPK2</accession>
<dbReference type="EMBL" id="CAUJNA010000118">
    <property type="protein sequence ID" value="CAJ1372174.1"/>
    <property type="molecule type" value="Genomic_DNA"/>
</dbReference>
<organism evidence="1 2">
    <name type="scientific">Effrenium voratum</name>
    <dbReference type="NCBI Taxonomy" id="2562239"/>
    <lineage>
        <taxon>Eukaryota</taxon>
        <taxon>Sar</taxon>
        <taxon>Alveolata</taxon>
        <taxon>Dinophyceae</taxon>
        <taxon>Suessiales</taxon>
        <taxon>Symbiodiniaceae</taxon>
        <taxon>Effrenium</taxon>
    </lineage>
</organism>